<dbReference type="InterPro" id="IPR024677">
    <property type="entry name" value="HpaB/PvcC"/>
</dbReference>
<evidence type="ECO:0000259" key="5">
    <source>
        <dbReference type="Pfam" id="PF03241"/>
    </source>
</evidence>
<dbReference type="Pfam" id="PF11794">
    <property type="entry name" value="HpaB_N"/>
    <property type="match status" value="1"/>
</dbReference>
<dbReference type="GO" id="GO:0052881">
    <property type="term" value="F:4-hydroxyphenylacetate 3-monooxygenase activity"/>
    <property type="evidence" value="ECO:0007669"/>
    <property type="project" value="UniProtKB-EC"/>
</dbReference>
<dbReference type="Proteomes" id="UP000310095">
    <property type="component" value="Unassembled WGS sequence"/>
</dbReference>
<dbReference type="SUPFAM" id="SSF56645">
    <property type="entry name" value="Acyl-CoA dehydrogenase NM domain-like"/>
    <property type="match status" value="1"/>
</dbReference>
<evidence type="ECO:0000256" key="2">
    <source>
        <dbReference type="ARBA" id="ARBA00022827"/>
    </source>
</evidence>
<dbReference type="PIRSF" id="PIRSF000331">
    <property type="entry name" value="HpaA_HpaB"/>
    <property type="match status" value="1"/>
</dbReference>
<dbReference type="Gene3D" id="2.40.110.10">
    <property type="entry name" value="Butyryl-CoA Dehydrogenase, subunit A, domain 2"/>
    <property type="match status" value="1"/>
</dbReference>
<dbReference type="PANTHER" id="PTHR36117:SF3">
    <property type="entry name" value="4-HYDROXYPHENYLACETATE 3-MONOOXYGENASE-RELATED"/>
    <property type="match status" value="1"/>
</dbReference>
<gene>
    <name evidence="7" type="primary">hpaB</name>
    <name evidence="7" type="ORF">FEF10_05355</name>
</gene>
<evidence type="ECO:0000313" key="7">
    <source>
        <dbReference type="EMBL" id="TMM66882.1"/>
    </source>
</evidence>
<accession>A0ABY2VPY9</accession>
<dbReference type="PANTHER" id="PTHR36117">
    <property type="entry name" value="4-HYDROXYPHENYLACETATE 3-MONOOXYGENASE-RELATED"/>
    <property type="match status" value="1"/>
</dbReference>
<proteinExistence type="predicted"/>
<feature type="domain" description="HpaB/PvcC/4-BUDH C-terminal" evidence="5">
    <location>
        <begin position="288"/>
        <end position="489"/>
    </location>
</feature>
<dbReference type="NCBIfam" id="TIGR02310">
    <property type="entry name" value="HpaB-2"/>
    <property type="match status" value="1"/>
</dbReference>
<evidence type="ECO:0000259" key="6">
    <source>
        <dbReference type="Pfam" id="PF11794"/>
    </source>
</evidence>
<dbReference type="InterPro" id="IPR036250">
    <property type="entry name" value="AcylCo_DH-like_C"/>
</dbReference>
<dbReference type="PIRSF" id="PIRSF500125">
    <property type="entry name" value="4_HPA_large"/>
    <property type="match status" value="1"/>
</dbReference>
<keyword evidence="8" id="KW-1185">Reference proteome</keyword>
<evidence type="ECO:0000256" key="4">
    <source>
        <dbReference type="NCBIfam" id="TIGR02310"/>
    </source>
</evidence>
<organism evidence="7 8">
    <name type="scientific">Pseudomonas protegens</name>
    <dbReference type="NCBI Taxonomy" id="380021"/>
    <lineage>
        <taxon>Bacteria</taxon>
        <taxon>Pseudomonadati</taxon>
        <taxon>Pseudomonadota</taxon>
        <taxon>Gammaproteobacteria</taxon>
        <taxon>Pseudomonadales</taxon>
        <taxon>Pseudomonadaceae</taxon>
        <taxon>Pseudomonas</taxon>
    </lineage>
</organism>
<dbReference type="InterPro" id="IPR009100">
    <property type="entry name" value="AcylCoA_DH/oxidase_NM_dom_sf"/>
</dbReference>
<name>A0ABY2VPY9_9PSED</name>
<dbReference type="Gene3D" id="1.20.140.10">
    <property type="entry name" value="Butyryl-CoA Dehydrogenase, subunit A, domain 3"/>
    <property type="match status" value="1"/>
</dbReference>
<dbReference type="InterPro" id="IPR004925">
    <property type="entry name" value="HpaB/PvcC/4-BUDH"/>
</dbReference>
<dbReference type="InterPro" id="IPR024719">
    <property type="entry name" value="HpaB/PvcC/4-BUDH_C"/>
</dbReference>
<feature type="domain" description="HpaB/PvcC/4-BUDH N-terminal" evidence="6">
    <location>
        <begin position="15"/>
        <end position="281"/>
    </location>
</feature>
<dbReference type="InterPro" id="IPR024674">
    <property type="entry name" value="HpaB/PvcC/4-BUDH_N"/>
</dbReference>
<dbReference type="InterPro" id="IPR012688">
    <property type="entry name" value="HpaB_gammaproteobact"/>
</dbReference>
<reference evidence="7 8" key="1">
    <citation type="submission" date="2019-05" db="EMBL/GenBank/DDBJ databases">
        <title>Identification and Biocontrol Activity Analysis of Biocontrol Strain PF-1 Based on Genome-wide Data.</title>
        <authorList>
            <person name="Qi J."/>
        </authorList>
    </citation>
    <scope>NUCLEOTIDE SEQUENCE [LARGE SCALE GENOMIC DNA]</scope>
    <source>
        <strain evidence="7 8">PF-1</strain>
    </source>
</reference>
<keyword evidence="3 7" id="KW-0560">Oxidoreductase</keyword>
<dbReference type="InterPro" id="IPR046373">
    <property type="entry name" value="Acyl-CoA_Oxase/DH_mid-dom_sf"/>
</dbReference>
<keyword evidence="2" id="KW-0274">FAD</keyword>
<dbReference type="Pfam" id="PF03241">
    <property type="entry name" value="HpaB"/>
    <property type="match status" value="1"/>
</dbReference>
<dbReference type="RefSeq" id="WP_011061638.1">
    <property type="nucleotide sequence ID" value="NZ_CP022097.2"/>
</dbReference>
<dbReference type="EC" id="1.14.14.9" evidence="4"/>
<protein>
    <recommendedName>
        <fullName evidence="4">4-hydroxyphenylacetate 3-monooxygenase, oxygenase component</fullName>
        <ecNumber evidence="4">1.14.14.9</ecNumber>
    </recommendedName>
</protein>
<evidence type="ECO:0000313" key="8">
    <source>
        <dbReference type="Proteomes" id="UP000310095"/>
    </source>
</evidence>
<keyword evidence="1" id="KW-0285">Flavoprotein</keyword>
<dbReference type="SUPFAM" id="SSF47203">
    <property type="entry name" value="Acyl-CoA dehydrogenase C-terminal domain-like"/>
    <property type="match status" value="1"/>
</dbReference>
<evidence type="ECO:0000256" key="1">
    <source>
        <dbReference type="ARBA" id="ARBA00022630"/>
    </source>
</evidence>
<evidence type="ECO:0000256" key="3">
    <source>
        <dbReference type="ARBA" id="ARBA00023002"/>
    </source>
</evidence>
<dbReference type="EMBL" id="VAVY01000001">
    <property type="protein sequence ID" value="TMM66882.1"/>
    <property type="molecule type" value="Genomic_DNA"/>
</dbReference>
<sequence>MKPEDFRAATDRPLTGAEYLASLRDDREIYIYGDRVKDVTTHPAFRNSAASMARLYDALHDPATKEQLCWDTDTGNGGYTHRFFRSAKSPDELRQQRDAIADWSRLTYGWMGRSPDYKAAFGSALGANPEFYGRFADNARTWYKRIQEACLYLNHAIVNPPIDRDKPVDQVKDVFISVDEEVEGGIIVSGAKVVATNSALTHYNFVGQGSAQLLGDNTDFALMFIAPMNTRGMKLICRPSYELQAGMTGSPFDYPLSSRFDENDAILIMDKVFIPWENVLIYRDFERCRQWFPQGGFGRLFPMQGCTRLAVKLDFITGLLVKALKCTGSLEFRGVQAQVGEVVAWRNLFWSLTDAMHGNASEWMNGVYLPSTQALQAYRVLAPQAYTDIKKIIEQVVASGLIYLPSGSRDLKDPVLNQYLGTYCRGSGGMGHEERIKILKLLWDAIGTEFGGRHELYEINYAGSQDEIRMQCLRHAQASGSMKAMTDLVDKCLGDYDLDGWTVPHLSNPDDINMLDRIRQ</sequence>
<dbReference type="Gene3D" id="1.10.3140.10">
    <property type="entry name" value="4-hydroxybutyryl-coa dehydratase, domain 1"/>
    <property type="match status" value="1"/>
</dbReference>
<comment type="caution">
    <text evidence="7">The sequence shown here is derived from an EMBL/GenBank/DDBJ whole genome shotgun (WGS) entry which is preliminary data.</text>
</comment>